<protein>
    <submittedName>
        <fullName evidence="2">Uncharacterized protein</fullName>
    </submittedName>
</protein>
<gene>
    <name evidence="2" type="ORF">Hypma_004437</name>
</gene>
<dbReference type="AlphaFoldDB" id="A0A369K121"/>
<accession>A0A369K121</accession>
<feature type="compositionally biased region" description="Basic and acidic residues" evidence="1">
    <location>
        <begin position="7"/>
        <end position="22"/>
    </location>
</feature>
<sequence>MKSIRSKAKDVQDIDGGRRSRGYGLDKVEKMKYKHDTYVASVELPKTDIIMDIVKTLWATSTPLWDPTARRAGLSGAK</sequence>
<dbReference type="EMBL" id="LUEZ02000017">
    <property type="protein sequence ID" value="RDB27200.1"/>
    <property type="molecule type" value="Genomic_DNA"/>
</dbReference>
<evidence type="ECO:0000313" key="3">
    <source>
        <dbReference type="Proteomes" id="UP000076154"/>
    </source>
</evidence>
<proteinExistence type="predicted"/>
<comment type="caution">
    <text evidence="2">The sequence shown here is derived from an EMBL/GenBank/DDBJ whole genome shotgun (WGS) entry which is preliminary data.</text>
</comment>
<dbReference type="InParanoid" id="A0A369K121"/>
<feature type="region of interest" description="Disordered" evidence="1">
    <location>
        <begin position="1"/>
        <end position="22"/>
    </location>
</feature>
<evidence type="ECO:0000313" key="2">
    <source>
        <dbReference type="EMBL" id="RDB27200.1"/>
    </source>
</evidence>
<dbReference type="Proteomes" id="UP000076154">
    <property type="component" value="Unassembled WGS sequence"/>
</dbReference>
<reference evidence="2" key="1">
    <citation type="submission" date="2018-04" db="EMBL/GenBank/DDBJ databases">
        <title>Whole genome sequencing of Hypsizygus marmoreus.</title>
        <authorList>
            <person name="Choi I.-G."/>
            <person name="Min B."/>
            <person name="Kim J.-G."/>
            <person name="Kim S."/>
            <person name="Oh Y.-L."/>
            <person name="Kong W.-S."/>
            <person name="Park H."/>
            <person name="Jeong J."/>
            <person name="Song E.-S."/>
        </authorList>
    </citation>
    <scope>NUCLEOTIDE SEQUENCE [LARGE SCALE GENOMIC DNA]</scope>
    <source>
        <strain evidence="2">51987-8</strain>
    </source>
</reference>
<organism evidence="2 3">
    <name type="scientific">Hypsizygus marmoreus</name>
    <name type="common">White beech mushroom</name>
    <name type="synonym">Agaricus marmoreus</name>
    <dbReference type="NCBI Taxonomy" id="39966"/>
    <lineage>
        <taxon>Eukaryota</taxon>
        <taxon>Fungi</taxon>
        <taxon>Dikarya</taxon>
        <taxon>Basidiomycota</taxon>
        <taxon>Agaricomycotina</taxon>
        <taxon>Agaricomycetes</taxon>
        <taxon>Agaricomycetidae</taxon>
        <taxon>Agaricales</taxon>
        <taxon>Tricholomatineae</taxon>
        <taxon>Lyophyllaceae</taxon>
        <taxon>Hypsizygus</taxon>
    </lineage>
</organism>
<keyword evidence="3" id="KW-1185">Reference proteome</keyword>
<evidence type="ECO:0000256" key="1">
    <source>
        <dbReference type="SAM" id="MobiDB-lite"/>
    </source>
</evidence>
<name>A0A369K121_HYPMA</name>